<dbReference type="InterPro" id="IPR003779">
    <property type="entry name" value="CMD-like"/>
</dbReference>
<dbReference type="PANTHER" id="PTHR33570">
    <property type="entry name" value="4-CARBOXYMUCONOLACTONE DECARBOXYLASE FAMILY PROTEIN"/>
    <property type="match status" value="1"/>
</dbReference>
<comment type="caution">
    <text evidence="2">The sequence shown here is derived from an EMBL/GenBank/DDBJ whole genome shotgun (WGS) entry which is preliminary data.</text>
</comment>
<dbReference type="EMBL" id="AQRC01000010">
    <property type="protein sequence ID" value="KFE34441.1"/>
    <property type="molecule type" value="Genomic_DNA"/>
</dbReference>
<gene>
    <name evidence="2" type="ORF">DW2_12850</name>
</gene>
<dbReference type="RefSeq" id="WP_038147207.1">
    <property type="nucleotide sequence ID" value="NZ_AQRC01000010.1"/>
</dbReference>
<dbReference type="AlphaFoldDB" id="A0A085TUP4"/>
<reference evidence="2 3" key="2">
    <citation type="journal article" date="2015" name="Antonie Van Leeuwenhoek">
        <title>Thioclava indica sp. nov., isolated from surface seawater of the Indian Ocean.</title>
        <authorList>
            <person name="Liu Y."/>
            <person name="Lai Q."/>
            <person name="Du J."/>
            <person name="Xu H."/>
            <person name="Jiang L."/>
            <person name="Shao Z."/>
        </authorList>
    </citation>
    <scope>NUCLEOTIDE SEQUENCE [LARGE SCALE GENOMIC DNA]</scope>
    <source>
        <strain evidence="2 3">13D2W-2</strain>
    </source>
</reference>
<protein>
    <submittedName>
        <fullName evidence="2">Carboxymuconolactone decarboxylase</fullName>
    </submittedName>
</protein>
<dbReference type="Pfam" id="PF02627">
    <property type="entry name" value="CMD"/>
    <property type="match status" value="1"/>
</dbReference>
<organism evidence="2 3">
    <name type="scientific">Thioclava atlantica</name>
    <dbReference type="NCBI Taxonomy" id="1317124"/>
    <lineage>
        <taxon>Bacteria</taxon>
        <taxon>Pseudomonadati</taxon>
        <taxon>Pseudomonadota</taxon>
        <taxon>Alphaproteobacteria</taxon>
        <taxon>Rhodobacterales</taxon>
        <taxon>Paracoccaceae</taxon>
        <taxon>Thioclava</taxon>
    </lineage>
</organism>
<dbReference type="Proteomes" id="UP000028607">
    <property type="component" value="Unassembled WGS sequence"/>
</dbReference>
<dbReference type="InterPro" id="IPR052512">
    <property type="entry name" value="4CMD/NDH-1_regulator"/>
</dbReference>
<dbReference type="PATRIC" id="fig|1317124.6.peg.2602"/>
<accession>A0A085TUP4</accession>
<evidence type="ECO:0000259" key="1">
    <source>
        <dbReference type="Pfam" id="PF02627"/>
    </source>
</evidence>
<proteinExistence type="predicted"/>
<dbReference type="eggNOG" id="COG0599">
    <property type="taxonomic scope" value="Bacteria"/>
</dbReference>
<evidence type="ECO:0000313" key="2">
    <source>
        <dbReference type="EMBL" id="KFE34441.1"/>
    </source>
</evidence>
<dbReference type="STRING" id="1317124.DW2_12850"/>
<keyword evidence="3" id="KW-1185">Reference proteome</keyword>
<dbReference type="GO" id="GO:0051920">
    <property type="term" value="F:peroxiredoxin activity"/>
    <property type="evidence" value="ECO:0007669"/>
    <property type="project" value="InterPro"/>
</dbReference>
<evidence type="ECO:0000313" key="3">
    <source>
        <dbReference type="Proteomes" id="UP000028607"/>
    </source>
</evidence>
<dbReference type="SUPFAM" id="SSF69118">
    <property type="entry name" value="AhpD-like"/>
    <property type="match status" value="1"/>
</dbReference>
<reference evidence="3" key="1">
    <citation type="submission" date="2013-04" db="EMBL/GenBank/DDBJ databases">
        <title>Thioclava sp. 13D2W-2 Genome Sequencing.</title>
        <authorList>
            <person name="Lai Q."/>
            <person name="Li G."/>
            <person name="Shao Z."/>
        </authorList>
    </citation>
    <scope>NUCLEOTIDE SEQUENCE [LARGE SCALE GENOMIC DNA]</scope>
    <source>
        <strain evidence="3">13D2W-2</strain>
    </source>
</reference>
<dbReference type="Gene3D" id="1.20.1290.10">
    <property type="entry name" value="AhpD-like"/>
    <property type="match status" value="1"/>
</dbReference>
<dbReference type="PANTHER" id="PTHR33570:SF10">
    <property type="entry name" value="GAMMA-CARBOXYMUCONOLACTONE DECARBOXYLASE"/>
    <property type="match status" value="1"/>
</dbReference>
<dbReference type="OrthoDB" id="9801400at2"/>
<feature type="domain" description="Carboxymuconolactone decarboxylase-like" evidence="1">
    <location>
        <begin position="41"/>
        <end position="125"/>
    </location>
</feature>
<sequence length="136" mass="15213">MNEDFQKLFNTMMEQGTEMARLFNPALESFNPSALEKLFPTMSKDMMEMWFGKTFNREGLDARTRLLVTIGALTVLGAQAEPQLRLTIRHALEAGATQREIAEVIFQMSMFGGVPAMTKALEIAQTVFDENSGENA</sequence>
<dbReference type="InterPro" id="IPR029032">
    <property type="entry name" value="AhpD-like"/>
</dbReference>
<name>A0A085TUP4_9RHOB</name>